<organism evidence="1">
    <name type="scientific">marine sediment metagenome</name>
    <dbReference type="NCBI Taxonomy" id="412755"/>
    <lineage>
        <taxon>unclassified sequences</taxon>
        <taxon>metagenomes</taxon>
        <taxon>ecological metagenomes</taxon>
    </lineage>
</organism>
<gene>
    <name evidence="1" type="ORF">S06H3_50160</name>
</gene>
<reference evidence="1" key="1">
    <citation type="journal article" date="2014" name="Front. Microbiol.">
        <title>High frequency of phylogenetically diverse reductive dehalogenase-homologous genes in deep subseafloor sedimentary metagenomes.</title>
        <authorList>
            <person name="Kawai M."/>
            <person name="Futagami T."/>
            <person name="Toyoda A."/>
            <person name="Takaki Y."/>
            <person name="Nishi S."/>
            <person name="Hori S."/>
            <person name="Arai W."/>
            <person name="Tsubouchi T."/>
            <person name="Morono Y."/>
            <person name="Uchiyama I."/>
            <person name="Ito T."/>
            <person name="Fujiyama A."/>
            <person name="Inagaki F."/>
            <person name="Takami H."/>
        </authorList>
    </citation>
    <scope>NUCLEOTIDE SEQUENCE</scope>
    <source>
        <strain evidence="1">Expedition CK06-06</strain>
    </source>
</reference>
<evidence type="ECO:0000313" key="1">
    <source>
        <dbReference type="EMBL" id="GAI40966.1"/>
    </source>
</evidence>
<comment type="caution">
    <text evidence="1">The sequence shown here is derived from an EMBL/GenBank/DDBJ whole genome shotgun (WGS) entry which is preliminary data.</text>
</comment>
<dbReference type="AlphaFoldDB" id="X1PEU1"/>
<name>X1PEU1_9ZZZZ</name>
<dbReference type="EMBL" id="BARV01031729">
    <property type="protein sequence ID" value="GAI40966.1"/>
    <property type="molecule type" value="Genomic_DNA"/>
</dbReference>
<proteinExistence type="predicted"/>
<protein>
    <submittedName>
        <fullName evidence="1">Uncharacterized protein</fullName>
    </submittedName>
</protein>
<accession>X1PEU1</accession>
<feature type="non-terminal residue" evidence="1">
    <location>
        <position position="1"/>
    </location>
</feature>
<sequence>EGGKPTYSFGFEVSTPAVIVSKKIQPDAI</sequence>